<sequence length="122" mass="13764">MCITVGGCLFIFPATWTVFKFFLTGNQFILKACHTDENPQSSILYLLISWLSHLGLISAEWENKKAQKWHVQVIDIVCKWSQWNAKVVIKNCESMNYADCGVEAKQGSPVVGRSITPELAQN</sequence>
<dbReference type="EMBL" id="ML170235">
    <property type="protein sequence ID" value="TDL16802.1"/>
    <property type="molecule type" value="Genomic_DNA"/>
</dbReference>
<protein>
    <submittedName>
        <fullName evidence="1">Uncharacterized protein</fullName>
    </submittedName>
</protein>
<organism evidence="1 2">
    <name type="scientific">Rickenella mellea</name>
    <dbReference type="NCBI Taxonomy" id="50990"/>
    <lineage>
        <taxon>Eukaryota</taxon>
        <taxon>Fungi</taxon>
        <taxon>Dikarya</taxon>
        <taxon>Basidiomycota</taxon>
        <taxon>Agaricomycotina</taxon>
        <taxon>Agaricomycetes</taxon>
        <taxon>Hymenochaetales</taxon>
        <taxon>Rickenellaceae</taxon>
        <taxon>Rickenella</taxon>
    </lineage>
</organism>
<keyword evidence="2" id="KW-1185">Reference proteome</keyword>
<proteinExistence type="predicted"/>
<name>A0A4Y7PPM0_9AGAM</name>
<accession>A0A4Y7PPM0</accession>
<reference evidence="1 2" key="1">
    <citation type="submission" date="2018-06" db="EMBL/GenBank/DDBJ databases">
        <title>A transcriptomic atlas of mushroom development highlights an independent origin of complex multicellularity.</title>
        <authorList>
            <consortium name="DOE Joint Genome Institute"/>
            <person name="Krizsan K."/>
            <person name="Almasi E."/>
            <person name="Merenyi Z."/>
            <person name="Sahu N."/>
            <person name="Viragh M."/>
            <person name="Koszo T."/>
            <person name="Mondo S."/>
            <person name="Kiss B."/>
            <person name="Balint B."/>
            <person name="Kues U."/>
            <person name="Barry K."/>
            <person name="Hegedus J.C."/>
            <person name="Henrissat B."/>
            <person name="Johnson J."/>
            <person name="Lipzen A."/>
            <person name="Ohm R."/>
            <person name="Nagy I."/>
            <person name="Pangilinan J."/>
            <person name="Yan J."/>
            <person name="Xiong Y."/>
            <person name="Grigoriev I.V."/>
            <person name="Hibbett D.S."/>
            <person name="Nagy L.G."/>
        </authorList>
    </citation>
    <scope>NUCLEOTIDE SEQUENCE [LARGE SCALE GENOMIC DNA]</scope>
    <source>
        <strain evidence="1 2">SZMC22713</strain>
    </source>
</reference>
<dbReference type="VEuPathDB" id="FungiDB:BD410DRAFT_888148"/>
<gene>
    <name evidence="1" type="ORF">BD410DRAFT_888148</name>
</gene>
<evidence type="ECO:0000313" key="2">
    <source>
        <dbReference type="Proteomes" id="UP000294933"/>
    </source>
</evidence>
<dbReference type="AlphaFoldDB" id="A0A4Y7PPM0"/>
<dbReference type="Proteomes" id="UP000294933">
    <property type="component" value="Unassembled WGS sequence"/>
</dbReference>
<evidence type="ECO:0000313" key="1">
    <source>
        <dbReference type="EMBL" id="TDL16802.1"/>
    </source>
</evidence>